<reference evidence="2 3" key="1">
    <citation type="journal article" date="2009" name="J. Bacteriol.">
        <title>Complete genome sequence of Lactobacillus johnsonii FI9785, a competitive exclusion agent against pathogens in poultry.</title>
        <authorList>
            <person name="Wegmann U."/>
            <person name="Overweg K."/>
            <person name="Horn N."/>
            <person name="Goesmann A."/>
            <person name="Narbad A."/>
            <person name="Gasson M.J."/>
            <person name="Shearman C."/>
        </authorList>
    </citation>
    <scope>NUCLEOTIDE SEQUENCE [LARGE SCALE GENOMIC DNA]</scope>
    <source>
        <strain evidence="2 3">FI9785</strain>
    </source>
</reference>
<keyword evidence="1" id="KW-1133">Transmembrane helix</keyword>
<evidence type="ECO:0008006" key="4">
    <source>
        <dbReference type="Google" id="ProtNLM"/>
    </source>
</evidence>
<sequence length="117" mass="13132">MIICFYEILMLGHRMSFSNTMAQSLKIVDKNLKADATAVCQTAQQLAGLMETAILAAIIAVFQNKQTESYATLTAQGSRIAFYFTFGLGILILVCDWFMFQLDKEKSTREESVTKDE</sequence>
<evidence type="ECO:0000256" key="1">
    <source>
        <dbReference type="SAM" id="Phobius"/>
    </source>
</evidence>
<proteinExistence type="predicted"/>
<dbReference type="KEGG" id="ljf:FI9785_1283"/>
<keyword evidence="3" id="KW-1185">Reference proteome</keyword>
<dbReference type="HOGENOM" id="CLU_2081826_0_0_9"/>
<evidence type="ECO:0000313" key="2">
    <source>
        <dbReference type="EMBL" id="CAX67143.1"/>
    </source>
</evidence>
<dbReference type="InterPro" id="IPR036259">
    <property type="entry name" value="MFS_trans_sf"/>
</dbReference>
<organism evidence="2 3">
    <name type="scientific">Lactobacillus johnsonii (strain FI9785)</name>
    <dbReference type="NCBI Taxonomy" id="633699"/>
    <lineage>
        <taxon>Bacteria</taxon>
        <taxon>Bacillati</taxon>
        <taxon>Bacillota</taxon>
        <taxon>Bacilli</taxon>
        <taxon>Lactobacillales</taxon>
        <taxon>Lactobacillaceae</taxon>
        <taxon>Lactobacillus</taxon>
    </lineage>
</organism>
<evidence type="ECO:0000313" key="3">
    <source>
        <dbReference type="Proteomes" id="UP000002627"/>
    </source>
</evidence>
<name>D0R4Y0_LACJF</name>
<gene>
    <name evidence="2" type="ordered locus">FI9785_1283</name>
</gene>
<dbReference type="AlphaFoldDB" id="D0R4Y0"/>
<dbReference type="SUPFAM" id="SSF103473">
    <property type="entry name" value="MFS general substrate transporter"/>
    <property type="match status" value="1"/>
</dbReference>
<keyword evidence="1" id="KW-0472">Membrane</keyword>
<accession>D0R4Y0</accession>
<protein>
    <recommendedName>
        <fullName evidence="4">MFS transporter</fullName>
    </recommendedName>
</protein>
<dbReference type="Proteomes" id="UP000002627">
    <property type="component" value="Chromosome"/>
</dbReference>
<feature type="transmembrane region" description="Helical" evidence="1">
    <location>
        <begin position="80"/>
        <end position="100"/>
    </location>
</feature>
<dbReference type="EMBL" id="FN298497">
    <property type="protein sequence ID" value="CAX67143.1"/>
    <property type="molecule type" value="Genomic_DNA"/>
</dbReference>
<keyword evidence="1" id="KW-0812">Transmembrane</keyword>